<sequence length="857" mass="96933">MLNKSKLFLALITLGASKILLAAEGPVTTLNTIVLTAQSDELGSELLGKSLNVSNQFIDTSKLKQRSTTLGDALGTELGIHSNQYGGGASTPIIRGQEGKRIKVYRIMPTFIDTSKLKQRSTTLGDALGTELGIHSNQYGGGASTPIIRGQEGKRIKVLQNNADVLDMSNMSPDHAVTVEPSLAKSIEIIRGASTLLYSSNSAAGVVNVIDYKIPTQMPQDGLEGNTTLRFNTGSNEKLTTAGVTVGLSPHVALRAEGLYRNAGNYKTPHYQSSSYNSLEDLENQNSIYKNLKYLPESWAESRVGTLGLSWIDDNTYLGVSYTHRHDEYGLPAHSHLYEGCGASAIGIDSRISGLKNYLLYYPQLMDEQDINYINPRPDCHQHNHIHETNFSHNAPYIDLNTRRYDVRGEFTQPFTGIDKIRTSLSYIDYFHNELEGDKITNFFKNTGKVGRIELSHQPLGELTGILGLQYLEQDNSALSPVHSQEGHTTYLDNQQLLNRNVTKNFSVFGLEKYNWNDFTFELGARIEKQKVSMDYDIEKIKDSMKPWPNKYNSPYVEKNNKIRAQNLKSILEAVQPNKETAFSYAGTVHWRFAPNYILSLTGTHQERLPNAQEMYTHGMHLATNSFEIGNRFLRKEKSNNLEISLAYKDDLLDYQISTYYYDFDNYIYLQTLNEVLGTTKVRDQHTLRINHYSQSAANFYGLEGNIGYQFNSVYHGSLFGDYVKGRLTNLPDAVIAYDIWNREPTLAPQKDRYTPRLPPARLGTRLKADFDESLKGEIEYYRVFKQDNISKFEQVTSGYNMLNMTLAYKNKLSHTEYDLFFKANNLLDQKVYAHETFLPYIPQIGRNFSLGLNLNF</sequence>
<comment type="subcellular location">
    <subcellularLocation>
        <location evidence="1 8">Cell outer membrane</location>
        <topology evidence="1 8">Multi-pass membrane protein</topology>
    </subcellularLocation>
</comment>
<dbReference type="GO" id="GO:0044718">
    <property type="term" value="P:siderophore transmembrane transport"/>
    <property type="evidence" value="ECO:0007669"/>
    <property type="project" value="TreeGrafter"/>
</dbReference>
<keyword evidence="4 8" id="KW-0812">Transmembrane</keyword>
<name>A0A0G3ZAU8_ACIBA</name>
<dbReference type="Pfam" id="PF00593">
    <property type="entry name" value="TonB_dep_Rec_b-barrel"/>
    <property type="match status" value="1"/>
</dbReference>
<dbReference type="InterPro" id="IPR039426">
    <property type="entry name" value="TonB-dep_rcpt-like"/>
</dbReference>
<keyword evidence="2 8" id="KW-0813">Transport</keyword>
<evidence type="ECO:0000256" key="1">
    <source>
        <dbReference type="ARBA" id="ARBA00004571"/>
    </source>
</evidence>
<evidence type="ECO:0000256" key="2">
    <source>
        <dbReference type="ARBA" id="ARBA00022448"/>
    </source>
</evidence>
<dbReference type="InterPro" id="IPR037066">
    <property type="entry name" value="Plug_dom_sf"/>
</dbReference>
<evidence type="ECO:0000256" key="5">
    <source>
        <dbReference type="ARBA" id="ARBA00023077"/>
    </source>
</evidence>
<evidence type="ECO:0000259" key="12">
    <source>
        <dbReference type="Pfam" id="PF07715"/>
    </source>
</evidence>
<dbReference type="PANTHER" id="PTHR30069:SF40">
    <property type="entry name" value="TONB-DEPENDENT RECEPTOR NMB0964-RELATED"/>
    <property type="match status" value="1"/>
</dbReference>
<evidence type="ECO:0000256" key="6">
    <source>
        <dbReference type="ARBA" id="ARBA00023136"/>
    </source>
</evidence>
<keyword evidence="7 8" id="KW-0998">Cell outer membrane</keyword>
<feature type="signal peptide" evidence="10">
    <location>
        <begin position="1"/>
        <end position="22"/>
    </location>
</feature>
<evidence type="ECO:0000256" key="3">
    <source>
        <dbReference type="ARBA" id="ARBA00022452"/>
    </source>
</evidence>
<evidence type="ECO:0000256" key="9">
    <source>
        <dbReference type="RuleBase" id="RU003357"/>
    </source>
</evidence>
<dbReference type="InterPro" id="IPR012910">
    <property type="entry name" value="Plug_dom"/>
</dbReference>
<evidence type="ECO:0000259" key="11">
    <source>
        <dbReference type="Pfam" id="PF00593"/>
    </source>
</evidence>
<dbReference type="SUPFAM" id="SSF56935">
    <property type="entry name" value="Porins"/>
    <property type="match status" value="1"/>
</dbReference>
<dbReference type="Pfam" id="PF07715">
    <property type="entry name" value="Plug"/>
    <property type="match status" value="1"/>
</dbReference>
<dbReference type="InterPro" id="IPR000531">
    <property type="entry name" value="Beta-barrel_TonB"/>
</dbReference>
<dbReference type="GO" id="GO:0009279">
    <property type="term" value="C:cell outer membrane"/>
    <property type="evidence" value="ECO:0007669"/>
    <property type="project" value="UniProtKB-SubCell"/>
</dbReference>
<feature type="domain" description="TonB-dependent receptor-like beta-barrel" evidence="11">
    <location>
        <begin position="389"/>
        <end position="827"/>
    </location>
</feature>
<dbReference type="EMBL" id="KR030046">
    <property type="protein sequence ID" value="AKM54889.1"/>
    <property type="molecule type" value="Genomic_DNA"/>
</dbReference>
<keyword evidence="6 8" id="KW-0472">Membrane</keyword>
<reference evidence="13" key="1">
    <citation type="journal article" date="2015" name="Front. Microbiol.">
        <title>Characterization of carbapenem-resistant Acinetobacter baumannii isolates in a Chinese teaching hospital.</title>
        <authorList>
            <person name="Chang Y."/>
            <person name="Luan G."/>
            <person name="Xu Y."/>
            <person name="Wang Y."/>
            <person name="Shen M."/>
            <person name="Zhang C."/>
            <person name="Zheng W."/>
            <person name="Huang J."/>
            <person name="Yang J."/>
            <person name="Jia X."/>
            <person name="Ling B."/>
        </authorList>
    </citation>
    <scope>NUCLEOTIDE SEQUENCE</scope>
    <source>
        <strain evidence="13">Cc92</strain>
    </source>
</reference>
<proteinExistence type="inferred from homology"/>
<keyword evidence="5 9" id="KW-0798">TonB box</keyword>
<evidence type="ECO:0000256" key="8">
    <source>
        <dbReference type="PROSITE-ProRule" id="PRU01360"/>
    </source>
</evidence>
<feature type="domain" description="TonB-dependent receptor plug" evidence="12">
    <location>
        <begin position="118"/>
        <end position="206"/>
    </location>
</feature>
<dbReference type="Gene3D" id="2.170.130.10">
    <property type="entry name" value="TonB-dependent receptor, plug domain"/>
    <property type="match status" value="2"/>
</dbReference>
<dbReference type="PANTHER" id="PTHR30069">
    <property type="entry name" value="TONB-DEPENDENT OUTER MEMBRANE RECEPTOR"/>
    <property type="match status" value="1"/>
</dbReference>
<dbReference type="AlphaFoldDB" id="A0A0G3ZAU8"/>
<accession>A0A0G3ZAU8</accession>
<dbReference type="InterPro" id="IPR036942">
    <property type="entry name" value="Beta-barrel_TonB_sf"/>
</dbReference>
<organism evidence="13">
    <name type="scientific">Acinetobacter baumannii</name>
    <dbReference type="NCBI Taxonomy" id="470"/>
    <lineage>
        <taxon>Bacteria</taxon>
        <taxon>Pseudomonadati</taxon>
        <taxon>Pseudomonadota</taxon>
        <taxon>Gammaproteobacteria</taxon>
        <taxon>Moraxellales</taxon>
        <taxon>Moraxellaceae</taxon>
        <taxon>Acinetobacter</taxon>
        <taxon>Acinetobacter calcoaceticus/baumannii complex</taxon>
    </lineage>
</organism>
<evidence type="ECO:0000256" key="7">
    <source>
        <dbReference type="ARBA" id="ARBA00023237"/>
    </source>
</evidence>
<dbReference type="GO" id="GO:0015344">
    <property type="term" value="F:siderophore uptake transmembrane transporter activity"/>
    <property type="evidence" value="ECO:0007669"/>
    <property type="project" value="TreeGrafter"/>
</dbReference>
<evidence type="ECO:0000313" key="13">
    <source>
        <dbReference type="EMBL" id="AKM54889.1"/>
    </source>
</evidence>
<evidence type="ECO:0000256" key="10">
    <source>
        <dbReference type="SAM" id="SignalP"/>
    </source>
</evidence>
<evidence type="ECO:0000256" key="4">
    <source>
        <dbReference type="ARBA" id="ARBA00022692"/>
    </source>
</evidence>
<dbReference type="Gene3D" id="2.40.170.20">
    <property type="entry name" value="TonB-dependent receptor, beta-barrel domain"/>
    <property type="match status" value="1"/>
</dbReference>
<keyword evidence="10" id="KW-0732">Signal</keyword>
<dbReference type="PROSITE" id="PS52016">
    <property type="entry name" value="TONB_DEPENDENT_REC_3"/>
    <property type="match status" value="1"/>
</dbReference>
<keyword evidence="3 8" id="KW-1134">Transmembrane beta strand</keyword>
<feature type="chain" id="PRO_5005186316" evidence="10">
    <location>
        <begin position="23"/>
        <end position="857"/>
    </location>
</feature>
<comment type="similarity">
    <text evidence="8 9">Belongs to the TonB-dependent receptor family.</text>
</comment>
<protein>
    <submittedName>
        <fullName evidence="13">Membrane protein</fullName>
    </submittedName>
</protein>